<comment type="caution">
    <text evidence="5">The sequence shown here is derived from an EMBL/GenBank/DDBJ whole genome shotgun (WGS) entry which is preliminary data.</text>
</comment>
<keyword evidence="2" id="KW-0328">Glycosyltransferase</keyword>
<sequence length="544" mass="61808">MSFGSHSAHGHAGRSPYPAASPSPIVCPPCAAQVYSDTAKKWLPATISVIDIGGAAVTVRYSRDGDLVEKVLPLGHSHLQLACRPVCPEGVKCRLRHKKHLGCFAHPFDLDYQRSCSHFGVHFEMPSLRDLFTWVDADSSGKISKKELQDALPLLEKLQNKLLTLTEDFWHKLDKDGNGAVNFFEFAQWAEDADHFGLPTGIDRVLAPSACAVPACRCTGFRPMESLTRAEEWCAIERIEGGKKDMKHGKDKTDLHGRALTDRMADRLQTCHCGHKQMVHRVQTFHTSACPRHWTSGTGDKAEPKVLPLEIEHLGWLQQLVSSTYSSIWTRDRRKHHPENPNVPQGFHIVRGFRVENSRSWQEYCHRRAELLNDTRERPVHCYDVLTRNGWTQYAHHFGLEELKHRCNEWMLFHGTSPEAARNISKSDFRMSLAGGSTGTLYGRGTYLAESFTKADEYSKAARDPKTGRMEYAMLLVRALGGYVRYCDEAEPNAQDLTRSCIEGPYDCVLGDRQKCRNTYREFVFFDTENLYPEYILIYEHVRA</sequence>
<dbReference type="InterPro" id="IPR051712">
    <property type="entry name" value="ARTD-AVP"/>
</dbReference>
<evidence type="ECO:0000259" key="4">
    <source>
        <dbReference type="PROSITE" id="PS51059"/>
    </source>
</evidence>
<dbReference type="CDD" id="cd00051">
    <property type="entry name" value="EFh"/>
    <property type="match status" value="1"/>
</dbReference>
<accession>A0ABP0LI74</accession>
<dbReference type="Pfam" id="PF00644">
    <property type="entry name" value="PARP"/>
    <property type="match status" value="1"/>
</dbReference>
<dbReference type="EMBL" id="CAXAMN010012503">
    <property type="protein sequence ID" value="CAK9038328.1"/>
    <property type="molecule type" value="Genomic_DNA"/>
</dbReference>
<dbReference type="Gene3D" id="1.10.238.10">
    <property type="entry name" value="EF-hand"/>
    <property type="match status" value="1"/>
</dbReference>
<evidence type="ECO:0000256" key="2">
    <source>
        <dbReference type="RuleBase" id="RU362114"/>
    </source>
</evidence>
<proteinExistence type="predicted"/>
<keyword evidence="2" id="KW-0520">NAD</keyword>
<gene>
    <name evidence="5" type="ORF">CCMP2556_LOCUS20998</name>
</gene>
<evidence type="ECO:0000313" key="5">
    <source>
        <dbReference type="EMBL" id="CAK9038328.1"/>
    </source>
</evidence>
<keyword evidence="6" id="KW-1185">Reference proteome</keyword>
<dbReference type="InterPro" id="IPR012317">
    <property type="entry name" value="Poly(ADP-ribose)pol_cat_dom"/>
</dbReference>
<reference evidence="5 6" key="1">
    <citation type="submission" date="2024-02" db="EMBL/GenBank/DDBJ databases">
        <authorList>
            <person name="Chen Y."/>
            <person name="Shah S."/>
            <person name="Dougan E. K."/>
            <person name="Thang M."/>
            <person name="Chan C."/>
        </authorList>
    </citation>
    <scope>NUCLEOTIDE SEQUENCE [LARGE SCALE GENOMIC DNA]</scope>
</reference>
<evidence type="ECO:0000259" key="3">
    <source>
        <dbReference type="PROSITE" id="PS50222"/>
    </source>
</evidence>
<dbReference type="EC" id="2.4.2.-" evidence="2"/>
<name>A0ABP0LI74_9DINO</name>
<keyword evidence="1" id="KW-0106">Calcium</keyword>
<protein>
    <recommendedName>
        <fullName evidence="2">Poly [ADP-ribose] polymerase</fullName>
        <shortName evidence="2">PARP</shortName>
        <ecNumber evidence="2">2.4.2.-</ecNumber>
    </recommendedName>
</protein>
<dbReference type="Pfam" id="PF13499">
    <property type="entry name" value="EF-hand_7"/>
    <property type="match status" value="1"/>
</dbReference>
<feature type="domain" description="EF-hand" evidence="3">
    <location>
        <begin position="161"/>
        <end position="196"/>
    </location>
</feature>
<dbReference type="SMART" id="SM00054">
    <property type="entry name" value="EFh"/>
    <property type="match status" value="2"/>
</dbReference>
<dbReference type="Gene3D" id="3.90.228.10">
    <property type="match status" value="1"/>
</dbReference>
<dbReference type="InterPro" id="IPR002048">
    <property type="entry name" value="EF_hand_dom"/>
</dbReference>
<dbReference type="InterPro" id="IPR018247">
    <property type="entry name" value="EF_Hand_1_Ca_BS"/>
</dbReference>
<organism evidence="5 6">
    <name type="scientific">Durusdinium trenchii</name>
    <dbReference type="NCBI Taxonomy" id="1381693"/>
    <lineage>
        <taxon>Eukaryota</taxon>
        <taxon>Sar</taxon>
        <taxon>Alveolata</taxon>
        <taxon>Dinophyceae</taxon>
        <taxon>Suessiales</taxon>
        <taxon>Symbiodiniaceae</taxon>
        <taxon>Durusdinium</taxon>
    </lineage>
</organism>
<dbReference type="PROSITE" id="PS50222">
    <property type="entry name" value="EF_HAND_2"/>
    <property type="match status" value="2"/>
</dbReference>
<dbReference type="SUPFAM" id="SSF56399">
    <property type="entry name" value="ADP-ribosylation"/>
    <property type="match status" value="1"/>
</dbReference>
<dbReference type="PROSITE" id="PS51059">
    <property type="entry name" value="PARP_CATALYTIC"/>
    <property type="match status" value="1"/>
</dbReference>
<evidence type="ECO:0000256" key="1">
    <source>
        <dbReference type="ARBA" id="ARBA00022837"/>
    </source>
</evidence>
<feature type="domain" description="EF-hand" evidence="3">
    <location>
        <begin position="123"/>
        <end position="158"/>
    </location>
</feature>
<dbReference type="InterPro" id="IPR011992">
    <property type="entry name" value="EF-hand-dom_pair"/>
</dbReference>
<evidence type="ECO:0000313" key="6">
    <source>
        <dbReference type="Proteomes" id="UP001642484"/>
    </source>
</evidence>
<dbReference type="PROSITE" id="PS00018">
    <property type="entry name" value="EF_HAND_1"/>
    <property type="match status" value="2"/>
</dbReference>
<dbReference type="PANTHER" id="PTHR45740:SF2">
    <property type="entry name" value="POLY [ADP-RIBOSE] POLYMERASE"/>
    <property type="match status" value="1"/>
</dbReference>
<dbReference type="Proteomes" id="UP001642484">
    <property type="component" value="Unassembled WGS sequence"/>
</dbReference>
<feature type="domain" description="PARP catalytic" evidence="4">
    <location>
        <begin position="305"/>
        <end position="544"/>
    </location>
</feature>
<dbReference type="SUPFAM" id="SSF47473">
    <property type="entry name" value="EF-hand"/>
    <property type="match status" value="1"/>
</dbReference>
<dbReference type="PANTHER" id="PTHR45740">
    <property type="entry name" value="POLY [ADP-RIBOSE] POLYMERASE"/>
    <property type="match status" value="1"/>
</dbReference>
<keyword evidence="2" id="KW-0808">Transferase</keyword>